<feature type="signal peptide" evidence="1">
    <location>
        <begin position="1"/>
        <end position="25"/>
    </location>
</feature>
<accession>A0A7Y2EAR7</accession>
<evidence type="ECO:0000313" key="3">
    <source>
        <dbReference type="Proteomes" id="UP000547674"/>
    </source>
</evidence>
<protein>
    <submittedName>
        <fullName evidence="2">DUF3570 domain-containing protein</fullName>
    </submittedName>
</protein>
<dbReference type="AlphaFoldDB" id="A0A7Y2EAR7"/>
<comment type="caution">
    <text evidence="2">The sequence shown here is derived from an EMBL/GenBank/DDBJ whole genome shotgun (WGS) entry which is preliminary data.</text>
</comment>
<dbReference type="EMBL" id="JABDJR010000273">
    <property type="protein sequence ID" value="NNF06510.1"/>
    <property type="molecule type" value="Genomic_DNA"/>
</dbReference>
<reference evidence="2 3" key="1">
    <citation type="submission" date="2020-03" db="EMBL/GenBank/DDBJ databases">
        <title>Metabolic flexibility allows generalist bacteria to become dominant in a frequently disturbed ecosystem.</title>
        <authorList>
            <person name="Chen Y.-J."/>
            <person name="Leung P.M."/>
            <person name="Bay S.K."/>
            <person name="Hugenholtz P."/>
            <person name="Kessler A.J."/>
            <person name="Shelley G."/>
            <person name="Waite D.W."/>
            <person name="Cook P.L."/>
            <person name="Greening C."/>
        </authorList>
    </citation>
    <scope>NUCLEOTIDE SEQUENCE [LARGE SCALE GENOMIC DNA]</scope>
    <source>
        <strain evidence="2">SS_bin_28</strain>
    </source>
</reference>
<proteinExistence type="predicted"/>
<keyword evidence="1" id="KW-0732">Signal</keyword>
<evidence type="ECO:0000313" key="2">
    <source>
        <dbReference type="EMBL" id="NNF06510.1"/>
    </source>
</evidence>
<organism evidence="2 3">
    <name type="scientific">Eiseniibacteriota bacterium</name>
    <dbReference type="NCBI Taxonomy" id="2212470"/>
    <lineage>
        <taxon>Bacteria</taxon>
        <taxon>Candidatus Eiseniibacteriota</taxon>
    </lineage>
</organism>
<dbReference type="InterPro" id="IPR021953">
    <property type="entry name" value="DUF3570"/>
</dbReference>
<sequence>MQLKQIMITVSCAAMSFSMASPATAAIDEQDANYLFRYFSDANDVGVHSHYGNYGLNLENGVQGVVRWNHEVVIMPAIEAQAGTPEALDAITTASRPISSANGAFEEYRKTRDELQADLGTERVNLGYYLSTESDYFAQQVRGSTNVNLFDQNLNLSFGSSYGWDQIEPLVDDDTATPDDSKSTLHVNAVATQILSPTTILRVGGEINWVDGLLHNPYRNVYAGGGPEVEVHPSERVRRDVFVRVHQYLKNRSSIKLEYRLYGDDWGVGSHTLGTRLSQYITNDVVVRYRYRYYTQTAADFYREEYETSDGVDGFRTGDYRLEDFNSHLFGAQLGVNLGALPIAKSVLQGFDLSVKYERYFNSNNFSANVLETGLAYRF</sequence>
<feature type="chain" id="PRO_5030519659" evidence="1">
    <location>
        <begin position="26"/>
        <end position="379"/>
    </location>
</feature>
<dbReference type="Pfam" id="PF12094">
    <property type="entry name" value="DUF3570"/>
    <property type="match status" value="1"/>
</dbReference>
<dbReference type="Proteomes" id="UP000547674">
    <property type="component" value="Unassembled WGS sequence"/>
</dbReference>
<gene>
    <name evidence="2" type="ORF">HKN21_07095</name>
</gene>
<evidence type="ECO:0000256" key="1">
    <source>
        <dbReference type="SAM" id="SignalP"/>
    </source>
</evidence>
<name>A0A7Y2EAR7_UNCEI</name>